<feature type="compositionally biased region" description="Low complexity" evidence="1">
    <location>
        <begin position="16"/>
        <end position="33"/>
    </location>
</feature>
<evidence type="ECO:0000313" key="3">
    <source>
        <dbReference type="Proteomes" id="UP001432014"/>
    </source>
</evidence>
<dbReference type="Gene3D" id="2.60.200.60">
    <property type="match status" value="1"/>
</dbReference>
<dbReference type="Pfam" id="PF05488">
    <property type="entry name" value="PAAR_motif"/>
    <property type="match status" value="1"/>
</dbReference>
<reference evidence="2 3" key="1">
    <citation type="submission" date="2022-10" db="EMBL/GenBank/DDBJ databases">
        <title>The complete genomes of actinobacterial strains from the NBC collection.</title>
        <authorList>
            <person name="Joergensen T.S."/>
            <person name="Alvarez Arevalo M."/>
            <person name="Sterndorff E.B."/>
            <person name="Faurdal D."/>
            <person name="Vuksanovic O."/>
            <person name="Mourched A.-S."/>
            <person name="Charusanti P."/>
            <person name="Shaw S."/>
            <person name="Blin K."/>
            <person name="Weber T."/>
        </authorList>
    </citation>
    <scope>NUCLEOTIDE SEQUENCE [LARGE SCALE GENOMIC DNA]</scope>
    <source>
        <strain evidence="2 3">NBC_01247</strain>
    </source>
</reference>
<evidence type="ECO:0000256" key="1">
    <source>
        <dbReference type="SAM" id="MobiDB-lite"/>
    </source>
</evidence>
<protein>
    <submittedName>
        <fullName evidence="2">PAAR domain-containing protein</fullName>
    </submittedName>
</protein>
<keyword evidence="3" id="KW-1185">Reference proteome</keyword>
<feature type="region of interest" description="Disordered" evidence="1">
    <location>
        <begin position="1"/>
        <end position="33"/>
    </location>
</feature>
<sequence length="127" mass="12512">MPQAARLGDTTSHTYTPVVPGVPTGTVGPPGGQALPALPVDPGPLLGITSVRIGGQPAAVVGTVHTCTLHMPMTLTLTNLALPAVPPPPPAAGRVLIGGFPAARKGDRLSCQASVSSGAPTVFVGGR</sequence>
<dbReference type="InterPro" id="IPR008727">
    <property type="entry name" value="PAAR_motif"/>
</dbReference>
<accession>A0ABZ1WF20</accession>
<dbReference type="Proteomes" id="UP001432014">
    <property type="component" value="Chromosome"/>
</dbReference>
<dbReference type="RefSeq" id="WP_329494541.1">
    <property type="nucleotide sequence ID" value="NZ_CP108460.1"/>
</dbReference>
<name>A0ABZ1WF20_9ACTN</name>
<gene>
    <name evidence="2" type="ORF">OG469_29940</name>
</gene>
<dbReference type="EMBL" id="CP108482">
    <property type="protein sequence ID" value="WUS59358.1"/>
    <property type="molecule type" value="Genomic_DNA"/>
</dbReference>
<proteinExistence type="predicted"/>
<evidence type="ECO:0000313" key="2">
    <source>
        <dbReference type="EMBL" id="WUS59358.1"/>
    </source>
</evidence>
<organism evidence="2 3">
    <name type="scientific">Kitasatospora herbaricolor</name>
    <dbReference type="NCBI Taxonomy" id="68217"/>
    <lineage>
        <taxon>Bacteria</taxon>
        <taxon>Bacillati</taxon>
        <taxon>Actinomycetota</taxon>
        <taxon>Actinomycetes</taxon>
        <taxon>Kitasatosporales</taxon>
        <taxon>Streptomycetaceae</taxon>
        <taxon>Kitasatospora</taxon>
    </lineage>
</organism>